<dbReference type="AlphaFoldDB" id="A0A816J573"/>
<dbReference type="EMBL" id="HG994373">
    <property type="protein sequence ID" value="CAF1786383.1"/>
    <property type="molecule type" value="Genomic_DNA"/>
</dbReference>
<reference evidence="1" key="1">
    <citation type="submission" date="2021-01" db="EMBL/GenBank/DDBJ databases">
        <authorList>
            <consortium name="Genoscope - CEA"/>
            <person name="William W."/>
        </authorList>
    </citation>
    <scope>NUCLEOTIDE SEQUENCE</scope>
</reference>
<name>A0A816J573_BRANA</name>
<accession>A0A816J573</accession>
<organism evidence="1">
    <name type="scientific">Brassica napus</name>
    <name type="common">Rape</name>
    <dbReference type="NCBI Taxonomy" id="3708"/>
    <lineage>
        <taxon>Eukaryota</taxon>
        <taxon>Viridiplantae</taxon>
        <taxon>Streptophyta</taxon>
        <taxon>Embryophyta</taxon>
        <taxon>Tracheophyta</taxon>
        <taxon>Spermatophyta</taxon>
        <taxon>Magnoliopsida</taxon>
        <taxon>eudicotyledons</taxon>
        <taxon>Gunneridae</taxon>
        <taxon>Pentapetalae</taxon>
        <taxon>rosids</taxon>
        <taxon>malvids</taxon>
        <taxon>Brassicales</taxon>
        <taxon>Brassicaceae</taxon>
        <taxon>Brassiceae</taxon>
        <taxon>Brassica</taxon>
    </lineage>
</organism>
<sequence>MTIKILVTKLKVNLQYFQDCKSLSILEIIYLLFLYYRLMKKIFKVLLCCNLIRIHSYICYKKTV</sequence>
<evidence type="ECO:0000313" key="1">
    <source>
        <dbReference type="EMBL" id="CAF1786383.1"/>
    </source>
</evidence>
<proteinExistence type="predicted"/>
<gene>
    <name evidence="1" type="ORF">DARMORV10_C09P64550.1</name>
</gene>
<dbReference type="Proteomes" id="UP001295469">
    <property type="component" value="Chromosome C09"/>
</dbReference>
<protein>
    <submittedName>
        <fullName evidence="1">(rape) hypothetical protein</fullName>
    </submittedName>
</protein>